<evidence type="ECO:0000313" key="11">
    <source>
        <dbReference type="Proteomes" id="UP001163828"/>
    </source>
</evidence>
<dbReference type="PANTHER" id="PTHR12896:SF1">
    <property type="entry name" value="ELONGATOR COMPLEX PROTEIN 4"/>
    <property type="match status" value="1"/>
</dbReference>
<evidence type="ECO:0000256" key="3">
    <source>
        <dbReference type="ARBA" id="ARBA00005043"/>
    </source>
</evidence>
<dbReference type="InterPro" id="IPR008728">
    <property type="entry name" value="Elongator_complex_protein_4"/>
</dbReference>
<organism evidence="10 11">
    <name type="scientific">Lentinula boryana</name>
    <dbReference type="NCBI Taxonomy" id="40481"/>
    <lineage>
        <taxon>Eukaryota</taxon>
        <taxon>Fungi</taxon>
        <taxon>Dikarya</taxon>
        <taxon>Basidiomycota</taxon>
        <taxon>Agaricomycotina</taxon>
        <taxon>Agaricomycetes</taxon>
        <taxon>Agaricomycetidae</taxon>
        <taxon>Agaricales</taxon>
        <taxon>Marasmiineae</taxon>
        <taxon>Omphalotaceae</taxon>
        <taxon>Lentinula</taxon>
    </lineage>
</organism>
<evidence type="ECO:0000256" key="1">
    <source>
        <dbReference type="ARBA" id="ARBA00004123"/>
    </source>
</evidence>
<dbReference type="CDD" id="cd19494">
    <property type="entry name" value="Elp4"/>
    <property type="match status" value="1"/>
</dbReference>
<dbReference type="EMBL" id="MU790511">
    <property type="protein sequence ID" value="KAJ4001295.1"/>
    <property type="molecule type" value="Genomic_DNA"/>
</dbReference>
<evidence type="ECO:0000256" key="6">
    <source>
        <dbReference type="ARBA" id="ARBA00022490"/>
    </source>
</evidence>
<name>A0ABQ8QS25_9AGAR</name>
<evidence type="ECO:0000313" key="10">
    <source>
        <dbReference type="EMBL" id="KAJ4001295.1"/>
    </source>
</evidence>
<evidence type="ECO:0000256" key="4">
    <source>
        <dbReference type="ARBA" id="ARBA00007573"/>
    </source>
</evidence>
<feature type="compositionally biased region" description="Basic and acidic residues" evidence="9">
    <location>
        <begin position="496"/>
        <end position="505"/>
    </location>
</feature>
<dbReference type="Pfam" id="PF05625">
    <property type="entry name" value="PAXNEB"/>
    <property type="match status" value="1"/>
</dbReference>
<evidence type="ECO:0000256" key="5">
    <source>
        <dbReference type="ARBA" id="ARBA00020265"/>
    </source>
</evidence>
<comment type="subcellular location">
    <subcellularLocation>
        <location evidence="2">Cytoplasm</location>
    </subcellularLocation>
    <subcellularLocation>
        <location evidence="1">Nucleus</location>
    </subcellularLocation>
</comment>
<comment type="pathway">
    <text evidence="3">tRNA modification; 5-methoxycarbonylmethyl-2-thiouridine-tRNA biosynthesis.</text>
</comment>
<keyword evidence="8" id="KW-0539">Nucleus</keyword>
<evidence type="ECO:0000256" key="2">
    <source>
        <dbReference type="ARBA" id="ARBA00004496"/>
    </source>
</evidence>
<keyword evidence="7" id="KW-0819">tRNA processing</keyword>
<keyword evidence="6" id="KW-0963">Cytoplasm</keyword>
<comment type="caution">
    <text evidence="10">The sequence shown here is derived from an EMBL/GenBank/DDBJ whole genome shotgun (WGS) entry which is preliminary data.</text>
</comment>
<gene>
    <name evidence="10" type="ORF">F5050DRAFT_42568</name>
</gene>
<sequence length="505" mass="55029">MLDCVPNQFQSSSHGQVTTSYLTLERWLDSPVRHISSSQFIMSSFKRKSSSKTQSLPGTRPSPGSIATTITSTGIPSLDDILGGGLPLSCSFVVAAPDPHSSYGELVQKTFVSQGLACKQDVLVLGSDQDALDWVKGCMWFHSSASSNPSLEEDAEDQKPADEEQKIKIAWRYEQMKQFQTTVGSTSVSEDFCRTFDLTTRIPSFTIEKALNDGQLFTCNVLDTLDPTSWSECSSVTQTVLLNIEDVLSQRSSKILNTPLRICIPGLGSYAWGDLRTQDILRFLYQLRAILRRNPLACASIGLESHISTDTWGGPGWIQKLGWMCDGLITLDAFTTNPSLSTLFPSHHGLVHIHTLPSPHTLLPSSDRFSTLRGLSASVAEGGNSSGENNLAFKCTRKRLIFETMHLDVEGGVAERRTVPASSSNDVLDNYNSRVSSIPVPKTGLASVEVELDPGSAAKAVPTPSPSHDDTGASVVEEAQAPKPRLKKAKKTVAFRSDRPDLYDF</sequence>
<dbReference type="Proteomes" id="UP001163828">
    <property type="component" value="Unassembled WGS sequence"/>
</dbReference>
<accession>A0ABQ8QS25</accession>
<feature type="compositionally biased region" description="Basic residues" evidence="9">
    <location>
        <begin position="484"/>
        <end position="493"/>
    </location>
</feature>
<proteinExistence type="inferred from homology"/>
<dbReference type="PANTHER" id="PTHR12896">
    <property type="entry name" value="PAX6 NEIGHBOR PROTEIN PAXNEB"/>
    <property type="match status" value="1"/>
</dbReference>
<evidence type="ECO:0000256" key="8">
    <source>
        <dbReference type="ARBA" id="ARBA00023242"/>
    </source>
</evidence>
<evidence type="ECO:0000256" key="9">
    <source>
        <dbReference type="SAM" id="MobiDB-lite"/>
    </source>
</evidence>
<reference evidence="10" key="1">
    <citation type="submission" date="2022-08" db="EMBL/GenBank/DDBJ databases">
        <authorList>
            <consortium name="DOE Joint Genome Institute"/>
            <person name="Min B."/>
            <person name="Riley R."/>
            <person name="Sierra-Patev S."/>
            <person name="Naranjo-Ortiz M."/>
            <person name="Looney B."/>
            <person name="Konkel Z."/>
            <person name="Slot J.C."/>
            <person name="Sakamoto Y."/>
            <person name="Steenwyk J.L."/>
            <person name="Rokas A."/>
            <person name="Carro J."/>
            <person name="Camarero S."/>
            <person name="Ferreira P."/>
            <person name="Molpeceres G."/>
            <person name="Ruiz-Duenas F.J."/>
            <person name="Serrano A."/>
            <person name="Henrissat B."/>
            <person name="Drula E."/>
            <person name="Hughes K.W."/>
            <person name="Mata J.L."/>
            <person name="Ishikawa N.K."/>
            <person name="Vargas-Isla R."/>
            <person name="Ushijima S."/>
            <person name="Smith C.A."/>
            <person name="Ahrendt S."/>
            <person name="Andreopoulos W."/>
            <person name="He G."/>
            <person name="Labutti K."/>
            <person name="Lipzen A."/>
            <person name="Ng V."/>
            <person name="Sandor L."/>
            <person name="Barry K."/>
            <person name="Martinez A.T."/>
            <person name="Xiao Y."/>
            <person name="Gibbons J.G."/>
            <person name="Terashima K."/>
            <person name="Hibbett D.S."/>
            <person name="Grigoriev I.V."/>
        </authorList>
    </citation>
    <scope>NUCLEOTIDE SEQUENCE</scope>
    <source>
        <strain evidence="10">TFB10827</strain>
    </source>
</reference>
<dbReference type="InterPro" id="IPR027417">
    <property type="entry name" value="P-loop_NTPase"/>
</dbReference>
<feature type="region of interest" description="Disordered" evidence="9">
    <location>
        <begin position="455"/>
        <end position="505"/>
    </location>
</feature>
<comment type="similarity">
    <text evidence="4">Belongs to the ELP4 family.</text>
</comment>
<evidence type="ECO:0000256" key="7">
    <source>
        <dbReference type="ARBA" id="ARBA00022694"/>
    </source>
</evidence>
<protein>
    <recommendedName>
        <fullName evidence="5">Elongator complex protein 4</fullName>
    </recommendedName>
</protein>
<dbReference type="Gene3D" id="3.40.50.300">
    <property type="entry name" value="P-loop containing nucleotide triphosphate hydrolases"/>
    <property type="match status" value="1"/>
</dbReference>
<keyword evidence="11" id="KW-1185">Reference proteome</keyword>